<sequence length="117" mass="13308">MKTVKALAAIAIVLPTLAFAQANTPGIDQRQANQERRIEQGVASGSLTPREANRLERGQQHVANMESRAKADGVVTRQERARINHAQNAQSERIYEQKHDRQHDYNHNGRVDRPHRR</sequence>
<proteinExistence type="predicted"/>
<gene>
    <name evidence="3" type="ORF">LZ012_18065</name>
</gene>
<dbReference type="EMBL" id="JAKLTN010000006">
    <property type="protein sequence ID" value="MCG2578903.1"/>
    <property type="molecule type" value="Genomic_DNA"/>
</dbReference>
<protein>
    <recommendedName>
        <fullName evidence="5">DUF4148 domain-containing protein</fullName>
    </recommendedName>
</protein>
<feature type="chain" id="PRO_5046780197" description="DUF4148 domain-containing protein" evidence="2">
    <location>
        <begin position="21"/>
        <end position="117"/>
    </location>
</feature>
<reference evidence="3" key="1">
    <citation type="submission" date="2022-01" db="EMBL/GenBank/DDBJ databases">
        <authorList>
            <person name="Jo J.-H."/>
            <person name="Im W.-T."/>
        </authorList>
    </citation>
    <scope>NUCLEOTIDE SEQUENCE</scope>
    <source>
        <strain evidence="3">XY25</strain>
    </source>
</reference>
<feature type="compositionally biased region" description="Basic and acidic residues" evidence="1">
    <location>
        <begin position="67"/>
        <end position="82"/>
    </location>
</feature>
<evidence type="ECO:0008006" key="5">
    <source>
        <dbReference type="Google" id="ProtNLM"/>
    </source>
</evidence>
<dbReference type="RefSeq" id="WP_275712317.1">
    <property type="nucleotide sequence ID" value="NZ_JAKLTN010000006.1"/>
</dbReference>
<evidence type="ECO:0000313" key="3">
    <source>
        <dbReference type="EMBL" id="MCG2578903.1"/>
    </source>
</evidence>
<evidence type="ECO:0000256" key="1">
    <source>
        <dbReference type="SAM" id="MobiDB-lite"/>
    </source>
</evidence>
<dbReference type="Proteomes" id="UP001165384">
    <property type="component" value="Unassembled WGS sequence"/>
</dbReference>
<evidence type="ECO:0000313" key="4">
    <source>
        <dbReference type="Proteomes" id="UP001165384"/>
    </source>
</evidence>
<feature type="signal peptide" evidence="2">
    <location>
        <begin position="1"/>
        <end position="20"/>
    </location>
</feature>
<evidence type="ECO:0000256" key="2">
    <source>
        <dbReference type="SAM" id="SignalP"/>
    </source>
</evidence>
<feature type="compositionally biased region" description="Polar residues" evidence="1">
    <location>
        <begin position="22"/>
        <end position="32"/>
    </location>
</feature>
<name>A0ABS9K6Y0_9RHOO</name>
<keyword evidence="2" id="KW-0732">Signal</keyword>
<accession>A0ABS9K6Y0</accession>
<keyword evidence="4" id="KW-1185">Reference proteome</keyword>
<organism evidence="3 4">
    <name type="scientific">Dechloromonas hankyongensis</name>
    <dbReference type="NCBI Taxonomy" id="2908002"/>
    <lineage>
        <taxon>Bacteria</taxon>
        <taxon>Pseudomonadati</taxon>
        <taxon>Pseudomonadota</taxon>
        <taxon>Betaproteobacteria</taxon>
        <taxon>Rhodocyclales</taxon>
        <taxon>Azonexaceae</taxon>
        <taxon>Dechloromonas</taxon>
    </lineage>
</organism>
<feature type="region of interest" description="Disordered" evidence="1">
    <location>
        <begin position="22"/>
        <end position="117"/>
    </location>
</feature>
<comment type="caution">
    <text evidence="3">The sequence shown here is derived from an EMBL/GenBank/DDBJ whole genome shotgun (WGS) entry which is preliminary data.</text>
</comment>
<feature type="compositionally biased region" description="Basic and acidic residues" evidence="1">
    <location>
        <begin position="93"/>
        <end position="117"/>
    </location>
</feature>